<dbReference type="InterPro" id="IPR019953">
    <property type="entry name" value="OHR"/>
</dbReference>
<dbReference type="AlphaFoldDB" id="A0A2N5N6U6"/>
<name>A0A2N5N6U6_9BACL</name>
<organism evidence="2 3">
    <name type="scientific">Paenibacillus pasadenensis</name>
    <dbReference type="NCBI Taxonomy" id="217090"/>
    <lineage>
        <taxon>Bacteria</taxon>
        <taxon>Bacillati</taxon>
        <taxon>Bacillota</taxon>
        <taxon>Bacilli</taxon>
        <taxon>Bacillales</taxon>
        <taxon>Paenibacillaceae</taxon>
        <taxon>Paenibacillus</taxon>
    </lineage>
</organism>
<dbReference type="Gene3D" id="2.20.25.10">
    <property type="match status" value="1"/>
</dbReference>
<dbReference type="GO" id="GO:0006979">
    <property type="term" value="P:response to oxidative stress"/>
    <property type="evidence" value="ECO:0007669"/>
    <property type="project" value="InterPro"/>
</dbReference>
<comment type="caution">
    <text evidence="2">The sequence shown here is derived from an EMBL/GenBank/DDBJ whole genome shotgun (WGS) entry which is preliminary data.</text>
</comment>
<dbReference type="Proteomes" id="UP000234789">
    <property type="component" value="Unassembled WGS sequence"/>
</dbReference>
<dbReference type="PANTHER" id="PTHR33797">
    <property type="entry name" value="ORGANIC HYDROPEROXIDE RESISTANCE PROTEIN-LIKE"/>
    <property type="match status" value="1"/>
</dbReference>
<proteinExistence type="inferred from homology"/>
<accession>A0A2N5N6U6</accession>
<dbReference type="InterPro" id="IPR015946">
    <property type="entry name" value="KH_dom-like_a/b"/>
</dbReference>
<dbReference type="SUPFAM" id="SSF82784">
    <property type="entry name" value="OsmC-like"/>
    <property type="match status" value="1"/>
</dbReference>
<dbReference type="Gene3D" id="3.30.300.20">
    <property type="match status" value="1"/>
</dbReference>
<reference evidence="2 3" key="1">
    <citation type="submission" date="2017-05" db="EMBL/GenBank/DDBJ databases">
        <title>Functional genome analysis of Paenibacillus pasadenensis strain R16: insights on endophytic life style and antifungal activity.</title>
        <authorList>
            <person name="Passera A."/>
            <person name="Marcolungo L."/>
            <person name="Casati P."/>
            <person name="Brasca M."/>
            <person name="Quaglino F."/>
            <person name="Delledonne M."/>
        </authorList>
    </citation>
    <scope>NUCLEOTIDE SEQUENCE [LARGE SCALE GENOMIC DNA]</scope>
    <source>
        <strain evidence="2 3">R16</strain>
    </source>
</reference>
<gene>
    <name evidence="2" type="ORF">B8V81_4489</name>
</gene>
<evidence type="ECO:0000313" key="3">
    <source>
        <dbReference type="Proteomes" id="UP000234789"/>
    </source>
</evidence>
<dbReference type="EMBL" id="NFEZ01000004">
    <property type="protein sequence ID" value="PLT46058.1"/>
    <property type="molecule type" value="Genomic_DNA"/>
</dbReference>
<evidence type="ECO:0000256" key="1">
    <source>
        <dbReference type="ARBA" id="ARBA00007378"/>
    </source>
</evidence>
<protein>
    <submittedName>
        <fullName evidence="2">Organic hydroperoxide resistance protein</fullName>
    </submittedName>
</protein>
<sequence length="143" mass="15000">MEALYTTEVRAKGGRGGKVSSTDGVLELPLAIPKGLGGPGGEATNPEQLFAAGYAACFEGALQLAARQGGIDAKEAIVTAQVSIFKDEPSFKLGAKLQIYVPDADPARVRELAEQAHRFCPYSKATRGNIDVELEVLQAAPSL</sequence>
<comment type="similarity">
    <text evidence="1">Belongs to the OsmC/Ohr family.</text>
</comment>
<dbReference type="InterPro" id="IPR003718">
    <property type="entry name" value="OsmC/Ohr_fam"/>
</dbReference>
<dbReference type="InterPro" id="IPR036102">
    <property type="entry name" value="OsmC/Ohrsf"/>
</dbReference>
<evidence type="ECO:0000313" key="2">
    <source>
        <dbReference type="EMBL" id="PLT46058.1"/>
    </source>
</evidence>
<dbReference type="NCBIfam" id="TIGR03561">
    <property type="entry name" value="organ_hyd_perox"/>
    <property type="match status" value="1"/>
</dbReference>
<dbReference type="RefSeq" id="WP_101809179.1">
    <property type="nucleotide sequence ID" value="NZ_NFEZ01000004.1"/>
</dbReference>
<dbReference type="Pfam" id="PF02566">
    <property type="entry name" value="OsmC"/>
    <property type="match status" value="1"/>
</dbReference>
<dbReference type="PANTHER" id="PTHR33797:SF2">
    <property type="entry name" value="ORGANIC HYDROPEROXIDE RESISTANCE PROTEIN-LIKE"/>
    <property type="match status" value="1"/>
</dbReference>
<keyword evidence="3" id="KW-1185">Reference proteome</keyword>